<feature type="domain" description="Protein kinase" evidence="1">
    <location>
        <begin position="1"/>
        <end position="215"/>
    </location>
</feature>
<reference evidence="2" key="1">
    <citation type="submission" date="2020-11" db="EMBL/GenBank/DDBJ databases">
        <authorList>
            <consortium name="DOE Joint Genome Institute"/>
            <person name="Ahrendt S."/>
            <person name="Riley R."/>
            <person name="Andreopoulos W."/>
            <person name="Labutti K."/>
            <person name="Pangilinan J."/>
            <person name="Ruiz-Duenas F.J."/>
            <person name="Barrasa J.M."/>
            <person name="Sanchez-Garcia M."/>
            <person name="Camarero S."/>
            <person name="Miyauchi S."/>
            <person name="Serrano A."/>
            <person name="Linde D."/>
            <person name="Babiker R."/>
            <person name="Drula E."/>
            <person name="Ayuso-Fernandez I."/>
            <person name="Pacheco R."/>
            <person name="Padilla G."/>
            <person name="Ferreira P."/>
            <person name="Barriuso J."/>
            <person name="Kellner H."/>
            <person name="Castanera R."/>
            <person name="Alfaro M."/>
            <person name="Ramirez L."/>
            <person name="Pisabarro A.G."/>
            <person name="Kuo A."/>
            <person name="Tritt A."/>
            <person name="Lipzen A."/>
            <person name="He G."/>
            <person name="Yan M."/>
            <person name="Ng V."/>
            <person name="Cullen D."/>
            <person name="Martin F."/>
            <person name="Rosso M.-N."/>
            <person name="Henrissat B."/>
            <person name="Hibbett D."/>
            <person name="Martinez A.T."/>
            <person name="Grigoriev I.V."/>
        </authorList>
    </citation>
    <scope>NUCLEOTIDE SEQUENCE</scope>
    <source>
        <strain evidence="2">MF-IS2</strain>
    </source>
</reference>
<dbReference type="PROSITE" id="PS50011">
    <property type="entry name" value="PROTEIN_KINASE_DOM"/>
    <property type="match status" value="1"/>
</dbReference>
<dbReference type="GO" id="GO:0007165">
    <property type="term" value="P:signal transduction"/>
    <property type="evidence" value="ECO:0007669"/>
    <property type="project" value="TreeGrafter"/>
</dbReference>
<dbReference type="InterPro" id="IPR011009">
    <property type="entry name" value="Kinase-like_dom_sf"/>
</dbReference>
<dbReference type="GO" id="GO:0004672">
    <property type="term" value="F:protein kinase activity"/>
    <property type="evidence" value="ECO:0007669"/>
    <property type="project" value="InterPro"/>
</dbReference>
<dbReference type="SMART" id="SM00220">
    <property type="entry name" value="S_TKc"/>
    <property type="match status" value="1"/>
</dbReference>
<keyword evidence="3" id="KW-1185">Reference proteome</keyword>
<dbReference type="GO" id="GO:0005737">
    <property type="term" value="C:cytoplasm"/>
    <property type="evidence" value="ECO:0007669"/>
    <property type="project" value="TreeGrafter"/>
</dbReference>
<dbReference type="GO" id="GO:0005524">
    <property type="term" value="F:ATP binding"/>
    <property type="evidence" value="ECO:0007669"/>
    <property type="project" value="InterPro"/>
</dbReference>
<dbReference type="PANTHER" id="PTHR23257">
    <property type="entry name" value="SERINE-THREONINE PROTEIN KINASE"/>
    <property type="match status" value="1"/>
</dbReference>
<evidence type="ECO:0000313" key="2">
    <source>
        <dbReference type="EMBL" id="KAF9446698.1"/>
    </source>
</evidence>
<keyword evidence="2" id="KW-0808">Transferase</keyword>
<evidence type="ECO:0000259" key="1">
    <source>
        <dbReference type="PROSITE" id="PS50011"/>
    </source>
</evidence>
<name>A0A9P5X905_9AGAR</name>
<dbReference type="PANTHER" id="PTHR23257:SF963">
    <property type="entry name" value="AT08303P"/>
    <property type="match status" value="1"/>
</dbReference>
<dbReference type="Proteomes" id="UP000807342">
    <property type="component" value="Unassembled WGS sequence"/>
</dbReference>
<dbReference type="AlphaFoldDB" id="A0A9P5X905"/>
<organism evidence="2 3">
    <name type="scientific">Macrolepiota fuliginosa MF-IS2</name>
    <dbReference type="NCBI Taxonomy" id="1400762"/>
    <lineage>
        <taxon>Eukaryota</taxon>
        <taxon>Fungi</taxon>
        <taxon>Dikarya</taxon>
        <taxon>Basidiomycota</taxon>
        <taxon>Agaricomycotina</taxon>
        <taxon>Agaricomycetes</taxon>
        <taxon>Agaricomycetidae</taxon>
        <taxon>Agaricales</taxon>
        <taxon>Agaricineae</taxon>
        <taxon>Agaricaceae</taxon>
        <taxon>Macrolepiota</taxon>
    </lineage>
</organism>
<comment type="caution">
    <text evidence="2">The sequence shown here is derived from an EMBL/GenBank/DDBJ whole genome shotgun (WGS) entry which is preliminary data.</text>
</comment>
<dbReference type="InterPro" id="IPR000719">
    <property type="entry name" value="Prot_kinase_dom"/>
</dbReference>
<accession>A0A9P5X905</accession>
<dbReference type="EMBL" id="MU151233">
    <property type="protein sequence ID" value="KAF9446698.1"/>
    <property type="molecule type" value="Genomic_DNA"/>
</dbReference>
<proteinExistence type="predicted"/>
<dbReference type="Gene3D" id="1.10.510.10">
    <property type="entry name" value="Transferase(Phosphotransferase) domain 1"/>
    <property type="match status" value="1"/>
</dbReference>
<evidence type="ECO:0000313" key="3">
    <source>
        <dbReference type="Proteomes" id="UP000807342"/>
    </source>
</evidence>
<dbReference type="Pfam" id="PF00069">
    <property type="entry name" value="Pkinase"/>
    <property type="match status" value="1"/>
</dbReference>
<dbReference type="InterPro" id="IPR008271">
    <property type="entry name" value="Ser/Thr_kinase_AS"/>
</dbReference>
<dbReference type="InterPro" id="IPR050167">
    <property type="entry name" value="Ser_Thr_protein_kinase"/>
</dbReference>
<dbReference type="OrthoDB" id="3039481at2759"/>
<dbReference type="PROSITE" id="PS00108">
    <property type="entry name" value="PROTEIN_KINASE_ST"/>
    <property type="match status" value="1"/>
</dbReference>
<sequence length="280" mass="32155">MVLWPHLWHQNILPFYGVYSLGEDERQICLVSPWMKNGDLEGYLDKCPEVPRMPLVLDVIEGVLYLHQSDIVHSDLKSVNVLVSDEGRAMIGDFGISRVATTNPTYTDSPNGTPRWQAPELLCNSAEQNVRGTVQSDIWSLGCLCYKILSRRDPFYQYLRVGGVFRALDRNETPIRPETEADHDRINDTMWGLLGRCWIRAPENRPSCAAIRDFVVKLQIEDNRPQAPALNNNDYAFWEAMRAKSGVKLDYDWIERILHRASNFPHHSIYRLTSDGLPRS</sequence>
<protein>
    <submittedName>
        <fullName evidence="2">Kinase-like protein</fullName>
    </submittedName>
</protein>
<keyword evidence="2" id="KW-0418">Kinase</keyword>
<dbReference type="SUPFAM" id="SSF56112">
    <property type="entry name" value="Protein kinase-like (PK-like)"/>
    <property type="match status" value="1"/>
</dbReference>
<gene>
    <name evidence="2" type="ORF">P691DRAFT_732788</name>
</gene>